<dbReference type="SUPFAM" id="SSF57603">
    <property type="entry name" value="FnI-like domain"/>
    <property type="match status" value="1"/>
</dbReference>
<reference evidence="2" key="1">
    <citation type="journal article" date="2023" name="G3 (Bethesda)">
        <title>A reference genome for the long-term kleptoplast-retaining sea slug Elysia crispata morphotype clarki.</title>
        <authorList>
            <person name="Eastman K.E."/>
            <person name="Pendleton A.L."/>
            <person name="Shaikh M.A."/>
            <person name="Suttiyut T."/>
            <person name="Ogas R."/>
            <person name="Tomko P."/>
            <person name="Gavelis G."/>
            <person name="Widhalm J.R."/>
            <person name="Wisecaver J.H."/>
        </authorList>
    </citation>
    <scope>NUCLEOTIDE SEQUENCE</scope>
    <source>
        <strain evidence="2">ECLA1</strain>
    </source>
</reference>
<sequence length="187" mass="20641">MKIKPSKTQSHLRERSERNETSNSRNKYSKDFIKAFKLKPSAPYLRLRSDRRMKLVSLLSLVFLALLTGINIHSSEGFHFKIDYSCVENGQEYLPGATFMRGVCEKCECKLGVTVCRNLSSASLSCVRAFLLSSCCVALGEKMADNLVIPSFCYLMTSSPGGPINSSLISLITGGAECGRIPRQAQS</sequence>
<proteinExistence type="predicted"/>
<evidence type="ECO:0000313" key="2">
    <source>
        <dbReference type="EMBL" id="KAK3796783.1"/>
    </source>
</evidence>
<evidence type="ECO:0000313" key="3">
    <source>
        <dbReference type="Proteomes" id="UP001283361"/>
    </source>
</evidence>
<organism evidence="2 3">
    <name type="scientific">Elysia crispata</name>
    <name type="common">lettuce slug</name>
    <dbReference type="NCBI Taxonomy" id="231223"/>
    <lineage>
        <taxon>Eukaryota</taxon>
        <taxon>Metazoa</taxon>
        <taxon>Spiralia</taxon>
        <taxon>Lophotrochozoa</taxon>
        <taxon>Mollusca</taxon>
        <taxon>Gastropoda</taxon>
        <taxon>Heterobranchia</taxon>
        <taxon>Euthyneura</taxon>
        <taxon>Panpulmonata</taxon>
        <taxon>Sacoglossa</taxon>
        <taxon>Placobranchoidea</taxon>
        <taxon>Plakobranchidae</taxon>
        <taxon>Elysia</taxon>
    </lineage>
</organism>
<gene>
    <name evidence="2" type="ORF">RRG08_045789</name>
</gene>
<comment type="caution">
    <text evidence="2">The sequence shown here is derived from an EMBL/GenBank/DDBJ whole genome shotgun (WGS) entry which is preliminary data.</text>
</comment>
<feature type="compositionally biased region" description="Basic and acidic residues" evidence="1">
    <location>
        <begin position="11"/>
        <end position="20"/>
    </location>
</feature>
<dbReference type="AlphaFoldDB" id="A0AAE1E8H8"/>
<feature type="region of interest" description="Disordered" evidence="1">
    <location>
        <begin position="1"/>
        <end position="25"/>
    </location>
</feature>
<evidence type="ECO:0000256" key="1">
    <source>
        <dbReference type="SAM" id="MobiDB-lite"/>
    </source>
</evidence>
<dbReference type="EMBL" id="JAWDGP010000847">
    <property type="protein sequence ID" value="KAK3796783.1"/>
    <property type="molecule type" value="Genomic_DNA"/>
</dbReference>
<protein>
    <submittedName>
        <fullName evidence="2">Uncharacterized protein</fullName>
    </submittedName>
</protein>
<accession>A0AAE1E8H8</accession>
<dbReference type="Proteomes" id="UP001283361">
    <property type="component" value="Unassembled WGS sequence"/>
</dbReference>
<dbReference type="Gene3D" id="2.10.70.10">
    <property type="entry name" value="Complement Module, domain 1"/>
    <property type="match status" value="1"/>
</dbReference>
<keyword evidence="3" id="KW-1185">Reference proteome</keyword>
<name>A0AAE1E8H8_9GAST</name>